<dbReference type="Proteomes" id="UP000807025">
    <property type="component" value="Unassembled WGS sequence"/>
</dbReference>
<evidence type="ECO:0000313" key="2">
    <source>
        <dbReference type="Proteomes" id="UP000807025"/>
    </source>
</evidence>
<feature type="non-terminal residue" evidence="1">
    <location>
        <position position="1"/>
    </location>
</feature>
<comment type="caution">
    <text evidence="1">The sequence shown here is derived from an EMBL/GenBank/DDBJ whole genome shotgun (WGS) entry which is preliminary data.</text>
</comment>
<organism evidence="1 2">
    <name type="scientific">Pleurotus eryngii</name>
    <name type="common">Boletus of the steppes</name>
    <dbReference type="NCBI Taxonomy" id="5323"/>
    <lineage>
        <taxon>Eukaryota</taxon>
        <taxon>Fungi</taxon>
        <taxon>Dikarya</taxon>
        <taxon>Basidiomycota</taxon>
        <taxon>Agaricomycotina</taxon>
        <taxon>Agaricomycetes</taxon>
        <taxon>Agaricomycetidae</taxon>
        <taxon>Agaricales</taxon>
        <taxon>Pleurotineae</taxon>
        <taxon>Pleurotaceae</taxon>
        <taxon>Pleurotus</taxon>
    </lineage>
</organism>
<dbReference type="AlphaFoldDB" id="A0A9P6A0I2"/>
<proteinExistence type="predicted"/>
<dbReference type="OrthoDB" id="3267074at2759"/>
<name>A0A9P6A0I2_PLEER</name>
<accession>A0A9P6A0I2</accession>
<gene>
    <name evidence="1" type="ORF">BDN71DRAFT_1386696</name>
</gene>
<dbReference type="EMBL" id="MU154540">
    <property type="protein sequence ID" value="KAF9497952.1"/>
    <property type="molecule type" value="Genomic_DNA"/>
</dbReference>
<sequence>HIPLAMHLHRIKQAEMATCQQCGLYDKMVNHFITQCRTFQHSKEKLKAQTGRDVLYID</sequence>
<protein>
    <submittedName>
        <fullName evidence="1">Uncharacterized protein</fullName>
    </submittedName>
</protein>
<evidence type="ECO:0000313" key="1">
    <source>
        <dbReference type="EMBL" id="KAF9497952.1"/>
    </source>
</evidence>
<keyword evidence="2" id="KW-1185">Reference proteome</keyword>
<reference evidence="1" key="1">
    <citation type="submission" date="2020-11" db="EMBL/GenBank/DDBJ databases">
        <authorList>
            <consortium name="DOE Joint Genome Institute"/>
            <person name="Ahrendt S."/>
            <person name="Riley R."/>
            <person name="Andreopoulos W."/>
            <person name="Labutti K."/>
            <person name="Pangilinan J."/>
            <person name="Ruiz-Duenas F.J."/>
            <person name="Barrasa J.M."/>
            <person name="Sanchez-Garcia M."/>
            <person name="Camarero S."/>
            <person name="Miyauchi S."/>
            <person name="Serrano A."/>
            <person name="Linde D."/>
            <person name="Babiker R."/>
            <person name="Drula E."/>
            <person name="Ayuso-Fernandez I."/>
            <person name="Pacheco R."/>
            <person name="Padilla G."/>
            <person name="Ferreira P."/>
            <person name="Barriuso J."/>
            <person name="Kellner H."/>
            <person name="Castanera R."/>
            <person name="Alfaro M."/>
            <person name="Ramirez L."/>
            <person name="Pisabarro A.G."/>
            <person name="Kuo A."/>
            <person name="Tritt A."/>
            <person name="Lipzen A."/>
            <person name="He G."/>
            <person name="Yan M."/>
            <person name="Ng V."/>
            <person name="Cullen D."/>
            <person name="Martin F."/>
            <person name="Rosso M.-N."/>
            <person name="Henrissat B."/>
            <person name="Hibbett D."/>
            <person name="Martinez A.T."/>
            <person name="Grigoriev I.V."/>
        </authorList>
    </citation>
    <scope>NUCLEOTIDE SEQUENCE</scope>
    <source>
        <strain evidence="1">ATCC 90797</strain>
    </source>
</reference>